<evidence type="ECO:0000313" key="2">
    <source>
        <dbReference type="Proteomes" id="UP000552097"/>
    </source>
</evidence>
<dbReference type="Gene3D" id="1.10.287.1060">
    <property type="entry name" value="ESAT-6-like"/>
    <property type="match status" value="1"/>
</dbReference>
<name>A0A7W9HPP1_9PSEU</name>
<protein>
    <submittedName>
        <fullName evidence="1">Uncharacterized protein YukE</fullName>
    </submittedName>
</protein>
<sequence length="97" mass="10522">MAGFGVGPGELQNAAKQYEDHSADIIQLKNSVTPAVGAGQVGRKFQGTETKYKVYFDRLQASMETFGREASNVALRLKDVAKTYESNEAATSDQFKG</sequence>
<dbReference type="RefSeq" id="WP_077010071.1">
    <property type="nucleotide sequence ID" value="NZ_JACHMO010000001.1"/>
</dbReference>
<organism evidence="1 2">
    <name type="scientific">Saccharothrix ecbatanensis</name>
    <dbReference type="NCBI Taxonomy" id="1105145"/>
    <lineage>
        <taxon>Bacteria</taxon>
        <taxon>Bacillati</taxon>
        <taxon>Actinomycetota</taxon>
        <taxon>Actinomycetes</taxon>
        <taxon>Pseudonocardiales</taxon>
        <taxon>Pseudonocardiaceae</taxon>
        <taxon>Saccharothrix</taxon>
    </lineage>
</organism>
<gene>
    <name evidence="1" type="ORF">F4560_005931</name>
</gene>
<reference evidence="1 2" key="1">
    <citation type="submission" date="2020-08" db="EMBL/GenBank/DDBJ databases">
        <title>Sequencing the genomes of 1000 actinobacteria strains.</title>
        <authorList>
            <person name="Klenk H.-P."/>
        </authorList>
    </citation>
    <scope>NUCLEOTIDE SEQUENCE [LARGE SCALE GENOMIC DNA]</scope>
    <source>
        <strain evidence="1 2">DSM 45486</strain>
    </source>
</reference>
<accession>A0A7W9HPP1</accession>
<evidence type="ECO:0000313" key="1">
    <source>
        <dbReference type="EMBL" id="MBB5806163.1"/>
    </source>
</evidence>
<dbReference type="EMBL" id="JACHMO010000001">
    <property type="protein sequence ID" value="MBB5806163.1"/>
    <property type="molecule type" value="Genomic_DNA"/>
</dbReference>
<comment type="caution">
    <text evidence="1">The sequence shown here is derived from an EMBL/GenBank/DDBJ whole genome shotgun (WGS) entry which is preliminary data.</text>
</comment>
<dbReference type="Proteomes" id="UP000552097">
    <property type="component" value="Unassembled WGS sequence"/>
</dbReference>
<dbReference type="AlphaFoldDB" id="A0A7W9HPP1"/>
<proteinExistence type="predicted"/>
<keyword evidence="2" id="KW-1185">Reference proteome</keyword>